<keyword evidence="6" id="KW-0814">Transposable element</keyword>
<evidence type="ECO:0000256" key="2">
    <source>
        <dbReference type="ARBA" id="ARBA00010961"/>
    </source>
</evidence>
<keyword evidence="5 6" id="KW-0233">DNA recombination</keyword>
<evidence type="ECO:0000256" key="5">
    <source>
        <dbReference type="ARBA" id="ARBA00023172"/>
    </source>
</evidence>
<keyword evidence="3 6" id="KW-0815">Transposition</keyword>
<evidence type="ECO:0000256" key="1">
    <source>
        <dbReference type="ARBA" id="ARBA00002190"/>
    </source>
</evidence>
<evidence type="ECO:0000256" key="3">
    <source>
        <dbReference type="ARBA" id="ARBA00022578"/>
    </source>
</evidence>
<dbReference type="RefSeq" id="WP_171686615.1">
    <property type="nucleotide sequence ID" value="NZ_WHNZ01000065.1"/>
</dbReference>
<reference evidence="7 8" key="1">
    <citation type="submission" date="2019-10" db="EMBL/GenBank/DDBJ databases">
        <title>Description of Paenibacillus pedi sp. nov.</title>
        <authorList>
            <person name="Carlier A."/>
            <person name="Qi S."/>
        </authorList>
    </citation>
    <scope>NUCLEOTIDE SEQUENCE [LARGE SCALE GENOMIC DNA]</scope>
    <source>
        <strain evidence="7 8">LMG 31457</strain>
    </source>
</reference>
<sequence>MTTIPQNNLNDLLENLVKTMIQEKLELIMKEEMNQFLQVEQQSEIRNSRNGYYERTLDTRYGKIEELKVPRDRKGNFQTQLFEPYQRRDGWLEEAVIHMYKGGMSTRDVARFIEGMFGTQYSPTTISNITSTVLEDVQRWQERPLEKRYSVIYLDGFYFNLKRDTVDSEVVYLVMGINEQGYRHILGFYIGGKESANGWREVLGDLKRRGATEVLLGVFDGLIGLEDAFKEAYPKADVQHCVVHKVRNTFPKIRVKDKMEFLNDLKTIYNAPDLELAKACFDTVKAKWGKMYPKEIESWETNLPTLLTFYKYPAMIKNAIYTSNPIERTNKEFRKRLRPMNSLTNVEAAEKIIYLDTIAHNERWGNRVITGFNDPETREALSLLFENRYPTIPNPESKEKEELK</sequence>
<comment type="function">
    <text evidence="1 6">Required for the transposition of the insertion element.</text>
</comment>
<keyword evidence="4 6" id="KW-0238">DNA-binding</keyword>
<comment type="similarity">
    <text evidence="2 6">Belongs to the transposase mutator family.</text>
</comment>
<organism evidence="7 8">
    <name type="scientific">Paenibacillus planticolens</name>
    <dbReference type="NCBI Taxonomy" id="2654976"/>
    <lineage>
        <taxon>Bacteria</taxon>
        <taxon>Bacillati</taxon>
        <taxon>Bacillota</taxon>
        <taxon>Bacilli</taxon>
        <taxon>Bacillales</taxon>
        <taxon>Paenibacillaceae</taxon>
        <taxon>Paenibacillus</taxon>
    </lineage>
</organism>
<keyword evidence="8" id="KW-1185">Reference proteome</keyword>
<accession>A0ABX1ZV97</accession>
<dbReference type="NCBIfam" id="NF033543">
    <property type="entry name" value="transpos_IS256"/>
    <property type="match status" value="1"/>
</dbReference>
<comment type="caution">
    <text evidence="7">The sequence shown here is derived from an EMBL/GenBank/DDBJ whole genome shotgun (WGS) entry which is preliminary data.</text>
</comment>
<gene>
    <name evidence="7" type="ORF">GC097_27725</name>
</gene>
<evidence type="ECO:0000256" key="6">
    <source>
        <dbReference type="RuleBase" id="RU365089"/>
    </source>
</evidence>
<dbReference type="EMBL" id="WHNZ01000065">
    <property type="protein sequence ID" value="NOV03801.1"/>
    <property type="molecule type" value="Genomic_DNA"/>
</dbReference>
<protein>
    <recommendedName>
        <fullName evidence="6">Mutator family transposase</fullName>
    </recommendedName>
</protein>
<evidence type="ECO:0000256" key="4">
    <source>
        <dbReference type="ARBA" id="ARBA00023125"/>
    </source>
</evidence>
<dbReference type="InterPro" id="IPR001207">
    <property type="entry name" value="Transposase_mutator"/>
</dbReference>
<evidence type="ECO:0000313" key="8">
    <source>
        <dbReference type="Proteomes" id="UP000618579"/>
    </source>
</evidence>
<dbReference type="PROSITE" id="PS01007">
    <property type="entry name" value="TRANSPOSASE_MUTATOR"/>
    <property type="match status" value="1"/>
</dbReference>
<dbReference type="PANTHER" id="PTHR33217">
    <property type="entry name" value="TRANSPOSASE FOR INSERTION SEQUENCE ELEMENT IS1081"/>
    <property type="match status" value="1"/>
</dbReference>
<name>A0ABX1ZV97_9BACL</name>
<dbReference type="Pfam" id="PF00872">
    <property type="entry name" value="Transposase_mut"/>
    <property type="match status" value="1"/>
</dbReference>
<proteinExistence type="inferred from homology"/>
<dbReference type="Proteomes" id="UP000618579">
    <property type="component" value="Unassembled WGS sequence"/>
</dbReference>
<dbReference type="PANTHER" id="PTHR33217:SF8">
    <property type="entry name" value="MUTATOR FAMILY TRANSPOSASE"/>
    <property type="match status" value="1"/>
</dbReference>
<evidence type="ECO:0000313" key="7">
    <source>
        <dbReference type="EMBL" id="NOV03801.1"/>
    </source>
</evidence>